<feature type="chain" id="PRO_5036409933" evidence="1">
    <location>
        <begin position="20"/>
        <end position="146"/>
    </location>
</feature>
<keyword evidence="4" id="KW-1185">Reference proteome</keyword>
<reference evidence="2" key="1">
    <citation type="submission" date="2021-02" db="EMBL/GenBank/DDBJ databases">
        <authorList>
            <person name="Nowell W R."/>
        </authorList>
    </citation>
    <scope>NUCLEOTIDE SEQUENCE</scope>
</reference>
<dbReference type="Proteomes" id="UP000663852">
    <property type="component" value="Unassembled WGS sequence"/>
</dbReference>
<organism evidence="2 4">
    <name type="scientific">Adineta ricciae</name>
    <name type="common">Rotifer</name>
    <dbReference type="NCBI Taxonomy" id="249248"/>
    <lineage>
        <taxon>Eukaryota</taxon>
        <taxon>Metazoa</taxon>
        <taxon>Spiralia</taxon>
        <taxon>Gnathifera</taxon>
        <taxon>Rotifera</taxon>
        <taxon>Eurotatoria</taxon>
        <taxon>Bdelloidea</taxon>
        <taxon>Adinetida</taxon>
        <taxon>Adinetidae</taxon>
        <taxon>Adineta</taxon>
    </lineage>
</organism>
<keyword evidence="1" id="KW-0732">Signal</keyword>
<feature type="signal peptide" evidence="1">
    <location>
        <begin position="1"/>
        <end position="19"/>
    </location>
</feature>
<evidence type="ECO:0000313" key="4">
    <source>
        <dbReference type="Proteomes" id="UP000663828"/>
    </source>
</evidence>
<comment type="caution">
    <text evidence="2">The sequence shown here is derived from an EMBL/GenBank/DDBJ whole genome shotgun (WGS) entry which is preliminary data.</text>
</comment>
<dbReference type="Proteomes" id="UP000663828">
    <property type="component" value="Unassembled WGS sequence"/>
</dbReference>
<protein>
    <submittedName>
        <fullName evidence="2">Uncharacterized protein</fullName>
    </submittedName>
</protein>
<name>A0A814D284_ADIRI</name>
<evidence type="ECO:0000256" key="1">
    <source>
        <dbReference type="SAM" id="SignalP"/>
    </source>
</evidence>
<dbReference type="EMBL" id="CAJNOR010000565">
    <property type="protein sequence ID" value="CAF0949247.1"/>
    <property type="molecule type" value="Genomic_DNA"/>
</dbReference>
<sequence length="146" mass="16604">MHVPNCFLLLCAFVGIVASFSPKDVKWPPWQSSVFTNPLGLITERICSYCAEHPDRAETSLDKMTEVLQKTDETTRMFAGTLAYINQIDNREKLTNNTSTCATFLNEINDALMEDLKANLRNSEDATNKGIETWKSFFDIFKNLLQ</sequence>
<gene>
    <name evidence="3" type="ORF">EDS130_LOCUS18464</name>
    <name evidence="2" type="ORF">XAT740_LOCUS10569</name>
</gene>
<evidence type="ECO:0000313" key="3">
    <source>
        <dbReference type="EMBL" id="CAF1071473.1"/>
    </source>
</evidence>
<dbReference type="EMBL" id="CAJNOJ010000086">
    <property type="protein sequence ID" value="CAF1071473.1"/>
    <property type="molecule type" value="Genomic_DNA"/>
</dbReference>
<evidence type="ECO:0000313" key="2">
    <source>
        <dbReference type="EMBL" id="CAF0949247.1"/>
    </source>
</evidence>
<dbReference type="AlphaFoldDB" id="A0A814D284"/>
<accession>A0A814D284</accession>
<dbReference type="OrthoDB" id="9993963at2759"/>
<proteinExistence type="predicted"/>